<proteinExistence type="inferred from homology"/>
<evidence type="ECO:0000259" key="8">
    <source>
        <dbReference type="PROSITE" id="PS00651"/>
    </source>
</evidence>
<dbReference type="GO" id="GO:1990904">
    <property type="term" value="C:ribonucleoprotein complex"/>
    <property type="evidence" value="ECO:0007669"/>
    <property type="project" value="UniProtKB-KW"/>
</dbReference>
<feature type="domain" description="Ribosomal protein L9" evidence="8">
    <location>
        <begin position="13"/>
        <end position="40"/>
    </location>
</feature>
<keyword evidence="4 7" id="KW-0689">Ribosomal protein</keyword>
<dbReference type="Pfam" id="PF03948">
    <property type="entry name" value="Ribosomal_L9_C"/>
    <property type="match status" value="1"/>
</dbReference>
<dbReference type="HAMAP" id="MF_00503">
    <property type="entry name" value="Ribosomal_bL9"/>
    <property type="match status" value="1"/>
</dbReference>
<evidence type="ECO:0000256" key="4">
    <source>
        <dbReference type="ARBA" id="ARBA00022980"/>
    </source>
</evidence>
<protein>
    <recommendedName>
        <fullName evidence="6 7">Large ribosomal subunit protein bL9</fullName>
    </recommendedName>
</protein>
<reference evidence="9" key="1">
    <citation type="submission" date="2020-08" db="EMBL/GenBank/DDBJ databases">
        <authorList>
            <person name="Cejkova D."/>
            <person name="Kubasova T."/>
            <person name="Jahodarova E."/>
            <person name="Rychlik I."/>
        </authorList>
    </citation>
    <scope>NUCLEOTIDE SEQUENCE</scope>
    <source>
        <strain evidence="9">An559</strain>
    </source>
</reference>
<accession>A0A939BED3</accession>
<dbReference type="Pfam" id="PF01281">
    <property type="entry name" value="Ribosomal_L9_N"/>
    <property type="match status" value="1"/>
</dbReference>
<dbReference type="AlphaFoldDB" id="A0A939BED3"/>
<evidence type="ECO:0000313" key="9">
    <source>
        <dbReference type="EMBL" id="MBM6920771.1"/>
    </source>
</evidence>
<dbReference type="InterPro" id="IPR009027">
    <property type="entry name" value="Ribosomal_bL9/RNase_H1_N"/>
</dbReference>
<evidence type="ECO:0000256" key="5">
    <source>
        <dbReference type="ARBA" id="ARBA00023274"/>
    </source>
</evidence>
<dbReference type="GO" id="GO:0005840">
    <property type="term" value="C:ribosome"/>
    <property type="evidence" value="ECO:0007669"/>
    <property type="project" value="UniProtKB-KW"/>
</dbReference>
<evidence type="ECO:0000256" key="7">
    <source>
        <dbReference type="HAMAP-Rule" id="MF_00503"/>
    </source>
</evidence>
<evidence type="ECO:0000313" key="10">
    <source>
        <dbReference type="Proteomes" id="UP000774750"/>
    </source>
</evidence>
<gene>
    <name evidence="7 9" type="primary">rplI</name>
    <name evidence="9" type="ORF">H6A12_06360</name>
</gene>
<organism evidence="9 10">
    <name type="scientific">Merdimmobilis hominis</name>
    <dbReference type="NCBI Taxonomy" id="2897707"/>
    <lineage>
        <taxon>Bacteria</taxon>
        <taxon>Bacillati</taxon>
        <taxon>Bacillota</taxon>
        <taxon>Clostridia</taxon>
        <taxon>Eubacteriales</taxon>
        <taxon>Oscillospiraceae</taxon>
        <taxon>Merdimmobilis</taxon>
    </lineage>
</organism>
<dbReference type="EMBL" id="JACJKY010000008">
    <property type="protein sequence ID" value="MBM6920771.1"/>
    <property type="molecule type" value="Genomic_DNA"/>
</dbReference>
<dbReference type="Gene3D" id="3.40.5.10">
    <property type="entry name" value="Ribosomal protein L9, N-terminal domain"/>
    <property type="match status" value="1"/>
</dbReference>
<evidence type="ECO:0000256" key="3">
    <source>
        <dbReference type="ARBA" id="ARBA00022884"/>
    </source>
</evidence>
<dbReference type="SUPFAM" id="SSF55653">
    <property type="entry name" value="Ribosomal protein L9 C-domain"/>
    <property type="match status" value="1"/>
</dbReference>
<dbReference type="InterPro" id="IPR020070">
    <property type="entry name" value="Ribosomal_bL9_N"/>
</dbReference>
<evidence type="ECO:0000256" key="1">
    <source>
        <dbReference type="ARBA" id="ARBA00010605"/>
    </source>
</evidence>
<name>A0A939BED3_9FIRM</name>
<dbReference type="InterPro" id="IPR000244">
    <property type="entry name" value="Ribosomal_bL9"/>
</dbReference>
<dbReference type="InterPro" id="IPR020069">
    <property type="entry name" value="Ribosomal_bL9_C"/>
</dbReference>
<reference evidence="9" key="2">
    <citation type="journal article" date="2021" name="Sci. Rep.">
        <title>The distribution of antibiotic resistance genes in chicken gut microbiota commensals.</title>
        <authorList>
            <person name="Juricova H."/>
            <person name="Matiasovicova J."/>
            <person name="Kubasova T."/>
            <person name="Cejkova D."/>
            <person name="Rychlik I."/>
        </authorList>
    </citation>
    <scope>NUCLEOTIDE SEQUENCE</scope>
    <source>
        <strain evidence="9">An559</strain>
    </source>
</reference>
<dbReference type="InterPro" id="IPR036791">
    <property type="entry name" value="Ribosomal_bL9_C_sf"/>
</dbReference>
<comment type="caution">
    <text evidence="9">The sequence shown here is derived from an EMBL/GenBank/DDBJ whole genome shotgun (WGS) entry which is preliminary data.</text>
</comment>
<dbReference type="InterPro" id="IPR036935">
    <property type="entry name" value="Ribosomal_bL9_N_sf"/>
</dbReference>
<dbReference type="PROSITE" id="PS00651">
    <property type="entry name" value="RIBOSOMAL_L9"/>
    <property type="match status" value="1"/>
</dbReference>
<dbReference type="Gene3D" id="3.10.430.100">
    <property type="entry name" value="Ribosomal protein L9, C-terminal domain"/>
    <property type="match status" value="1"/>
</dbReference>
<dbReference type="SUPFAM" id="SSF55658">
    <property type="entry name" value="L9 N-domain-like"/>
    <property type="match status" value="1"/>
</dbReference>
<evidence type="ECO:0000256" key="6">
    <source>
        <dbReference type="ARBA" id="ARBA00035292"/>
    </source>
</evidence>
<dbReference type="GO" id="GO:0006412">
    <property type="term" value="P:translation"/>
    <property type="evidence" value="ECO:0007669"/>
    <property type="project" value="UniProtKB-UniRule"/>
</dbReference>
<dbReference type="GO" id="GO:0003735">
    <property type="term" value="F:structural constituent of ribosome"/>
    <property type="evidence" value="ECO:0007669"/>
    <property type="project" value="InterPro"/>
</dbReference>
<dbReference type="GO" id="GO:0019843">
    <property type="term" value="F:rRNA binding"/>
    <property type="evidence" value="ECO:0007669"/>
    <property type="project" value="UniProtKB-UniRule"/>
</dbReference>
<keyword evidence="5 7" id="KW-0687">Ribonucleoprotein</keyword>
<evidence type="ECO:0000256" key="2">
    <source>
        <dbReference type="ARBA" id="ARBA00022730"/>
    </source>
</evidence>
<dbReference type="PANTHER" id="PTHR21368">
    <property type="entry name" value="50S RIBOSOMAL PROTEIN L9"/>
    <property type="match status" value="1"/>
</dbReference>
<keyword evidence="2 7" id="KW-0699">rRNA-binding</keyword>
<sequence length="149" mass="15732">MQVILKQDVKGTGKAGELVKVSDGYAKNFLLKRGLAVEASAAAMNEKKTKDEAAAHHAQVALDEAKAAAAQIDGKTITVFAKAGTGGRLFGAVTAKEIADAANEQFRLNLNKKKISVKSDIKTFGEYTCEVKLHTGVTATLNVSVKEAQ</sequence>
<comment type="similarity">
    <text evidence="1 7">Belongs to the bacterial ribosomal protein bL9 family.</text>
</comment>
<keyword evidence="3 7" id="KW-0694">RNA-binding</keyword>
<dbReference type="RefSeq" id="WP_204446020.1">
    <property type="nucleotide sequence ID" value="NZ_JACJKY010000008.1"/>
</dbReference>
<dbReference type="InterPro" id="IPR020594">
    <property type="entry name" value="Ribosomal_bL9_bac/chp"/>
</dbReference>
<comment type="function">
    <text evidence="7">Binds to the 23S rRNA.</text>
</comment>
<dbReference type="NCBIfam" id="TIGR00158">
    <property type="entry name" value="L9"/>
    <property type="match status" value="1"/>
</dbReference>
<dbReference type="Proteomes" id="UP000774750">
    <property type="component" value="Unassembled WGS sequence"/>
</dbReference>
<keyword evidence="10" id="KW-1185">Reference proteome</keyword>